<dbReference type="Proteomes" id="UP001500507">
    <property type="component" value="Unassembled WGS sequence"/>
</dbReference>
<name>A0ABP3XZA1_9FLAO</name>
<dbReference type="SUPFAM" id="SSF55729">
    <property type="entry name" value="Acyl-CoA N-acyltransferases (Nat)"/>
    <property type="match status" value="1"/>
</dbReference>
<organism evidence="2 3">
    <name type="scientific">Gangjinia marincola</name>
    <dbReference type="NCBI Taxonomy" id="578463"/>
    <lineage>
        <taxon>Bacteria</taxon>
        <taxon>Pseudomonadati</taxon>
        <taxon>Bacteroidota</taxon>
        <taxon>Flavobacteriia</taxon>
        <taxon>Flavobacteriales</taxon>
        <taxon>Flavobacteriaceae</taxon>
        <taxon>Gangjinia</taxon>
    </lineage>
</organism>
<protein>
    <submittedName>
        <fullName evidence="2">GNAT family N-acetyltransferase</fullName>
    </submittedName>
</protein>
<feature type="domain" description="N-acetyltransferase" evidence="1">
    <location>
        <begin position="6"/>
        <end position="91"/>
    </location>
</feature>
<dbReference type="RefSeq" id="WP_343767864.1">
    <property type="nucleotide sequence ID" value="NZ_BAAAFG010000016.1"/>
</dbReference>
<evidence type="ECO:0000313" key="2">
    <source>
        <dbReference type="EMBL" id="GAA0873189.1"/>
    </source>
</evidence>
<evidence type="ECO:0000259" key="1">
    <source>
        <dbReference type="PROSITE" id="PS51729"/>
    </source>
</evidence>
<dbReference type="InterPro" id="IPR016181">
    <property type="entry name" value="Acyl_CoA_acyltransferase"/>
</dbReference>
<dbReference type="PANTHER" id="PTHR31435:SF10">
    <property type="entry name" value="BSR4717 PROTEIN"/>
    <property type="match status" value="1"/>
</dbReference>
<dbReference type="EMBL" id="BAAAFG010000016">
    <property type="protein sequence ID" value="GAA0873189.1"/>
    <property type="molecule type" value="Genomic_DNA"/>
</dbReference>
<dbReference type="PANTHER" id="PTHR31435">
    <property type="entry name" value="PROTEIN NATD1"/>
    <property type="match status" value="1"/>
</dbReference>
<dbReference type="Gene3D" id="3.40.630.30">
    <property type="match status" value="1"/>
</dbReference>
<dbReference type="InterPro" id="IPR045057">
    <property type="entry name" value="Gcn5-rel_NAT"/>
</dbReference>
<evidence type="ECO:0000313" key="3">
    <source>
        <dbReference type="Proteomes" id="UP001500507"/>
    </source>
</evidence>
<sequence>MEMKIYKNEARKRYETLFHDKIAFIEYIEAKNAVYLTHTEVPASLEGRGIGSKLIKNVLDILMEKDAKLAPLCPFVAAFIRKNPVYKSLLASGYHV</sequence>
<proteinExistence type="predicted"/>
<reference evidence="3" key="1">
    <citation type="journal article" date="2019" name="Int. J. Syst. Evol. Microbiol.">
        <title>The Global Catalogue of Microorganisms (GCM) 10K type strain sequencing project: providing services to taxonomists for standard genome sequencing and annotation.</title>
        <authorList>
            <consortium name="The Broad Institute Genomics Platform"/>
            <consortium name="The Broad Institute Genome Sequencing Center for Infectious Disease"/>
            <person name="Wu L."/>
            <person name="Ma J."/>
        </authorList>
    </citation>
    <scope>NUCLEOTIDE SEQUENCE [LARGE SCALE GENOMIC DNA]</scope>
    <source>
        <strain evidence="3">JCM 16082</strain>
    </source>
</reference>
<accession>A0ABP3XZA1</accession>
<keyword evidence="3" id="KW-1185">Reference proteome</keyword>
<gene>
    <name evidence="2" type="ORF">GCM10009117_23360</name>
</gene>
<dbReference type="Pfam" id="PF14542">
    <property type="entry name" value="Acetyltransf_CG"/>
    <property type="match status" value="1"/>
</dbReference>
<comment type="caution">
    <text evidence="2">The sequence shown here is derived from an EMBL/GenBank/DDBJ whole genome shotgun (WGS) entry which is preliminary data.</text>
</comment>
<dbReference type="InterPro" id="IPR031165">
    <property type="entry name" value="GNAT_YJDJ"/>
</dbReference>
<dbReference type="PROSITE" id="PS51729">
    <property type="entry name" value="GNAT_YJDJ"/>
    <property type="match status" value="1"/>
</dbReference>